<evidence type="ECO:0000313" key="3">
    <source>
        <dbReference type="EMBL" id="AMY22577.1"/>
    </source>
</evidence>
<protein>
    <submittedName>
        <fullName evidence="3">Uncharacterized protein</fullName>
    </submittedName>
</protein>
<evidence type="ECO:0000256" key="1">
    <source>
        <dbReference type="SAM" id="MobiDB-lite"/>
    </source>
</evidence>
<dbReference type="KEGG" id="rhs:A3Q41_01266"/>
<gene>
    <name evidence="3" type="ORF">A3Q41_01266</name>
</gene>
<dbReference type="RefSeq" id="WP_048319210.1">
    <property type="nucleotide sequence ID" value="NZ_CP015220.1"/>
</dbReference>
<name>A0A143QJQ0_RHOFA</name>
<sequence>MPYSADKPSRARSAEELRAAIPGWGVDLDPADRPAYPRERFDPDSTGAHWTMPDQQPGWESRERSIEHERVTPVFGTSAPLHGMSGIVRRFAYRYSEGRAAHWLILLAGDRVDSVTAHLRSFVTAGPDNPITQTGIRSELTHHGMSSRRGTRVDRNHEWMVPIVVAGPWLAVIAAVTAVSRAVLRR</sequence>
<feature type="compositionally biased region" description="Basic and acidic residues" evidence="1">
    <location>
        <begin position="30"/>
        <end position="43"/>
    </location>
</feature>
<keyword evidence="2" id="KW-0812">Transmembrane</keyword>
<dbReference type="EMBL" id="CP015220">
    <property type="protein sequence ID" value="AMY22577.1"/>
    <property type="molecule type" value="Genomic_DNA"/>
</dbReference>
<evidence type="ECO:0000256" key="2">
    <source>
        <dbReference type="SAM" id="Phobius"/>
    </source>
</evidence>
<feature type="region of interest" description="Disordered" evidence="1">
    <location>
        <begin position="23"/>
        <end position="58"/>
    </location>
</feature>
<organism evidence="3 4">
    <name type="scientific">Rhodococcoides fascians</name>
    <name type="common">Rhodococcus fascians</name>
    <dbReference type="NCBI Taxonomy" id="1828"/>
    <lineage>
        <taxon>Bacteria</taxon>
        <taxon>Bacillati</taxon>
        <taxon>Actinomycetota</taxon>
        <taxon>Actinomycetes</taxon>
        <taxon>Mycobacteriales</taxon>
        <taxon>Nocardiaceae</taxon>
        <taxon>Rhodococcoides</taxon>
    </lineage>
</organism>
<keyword evidence="4" id="KW-1185">Reference proteome</keyword>
<accession>A0A143QJQ0</accession>
<reference evidence="4" key="2">
    <citation type="submission" date="2016-04" db="EMBL/GenBank/DDBJ databases">
        <title>Complete Genome and Plasmid Sequences for Rhodococcus fascians D188 and Draft Sequences for Rhodococcus spp. Isolates PBTS 1 and PBTS 2.</title>
        <authorList>
            <person name="Stamer R."/>
            <person name="Vereecke D."/>
            <person name="Zhang Y."/>
            <person name="Schilkey F."/>
            <person name="Devitt N."/>
            <person name="Randall J."/>
        </authorList>
    </citation>
    <scope>NUCLEOTIDE SEQUENCE [LARGE SCALE GENOMIC DNA]</scope>
    <source>
        <strain evidence="4">PBTS2</strain>
    </source>
</reference>
<dbReference type="OrthoDB" id="6021991at2"/>
<feature type="transmembrane region" description="Helical" evidence="2">
    <location>
        <begin position="159"/>
        <end position="184"/>
    </location>
</feature>
<dbReference type="Proteomes" id="UP000076038">
    <property type="component" value="Chromosome"/>
</dbReference>
<proteinExistence type="predicted"/>
<dbReference type="AlphaFoldDB" id="A0A143QJQ0"/>
<dbReference type="PATRIC" id="fig|1653479.3.peg.1282"/>
<keyword evidence="2" id="KW-0472">Membrane</keyword>
<keyword evidence="2" id="KW-1133">Transmembrane helix</keyword>
<reference evidence="3 4" key="1">
    <citation type="journal article" date="2016" name="Genome Announc.">
        <title>Complete Genome and Plasmid Sequences for Rhodococcus fascians D188 and Draft Sequences for Rhodococcus Isolates PBTS 1 and PBTS 2.</title>
        <authorList>
            <person name="Stamler R.A."/>
            <person name="Vereecke D."/>
            <person name="Zhang Y."/>
            <person name="Schilkey F."/>
            <person name="Devitt N."/>
            <person name="Randall J.J."/>
        </authorList>
    </citation>
    <scope>NUCLEOTIDE SEQUENCE [LARGE SCALE GENOMIC DNA]</scope>
    <source>
        <strain evidence="3 4">PBTS2</strain>
    </source>
</reference>
<evidence type="ECO:0000313" key="4">
    <source>
        <dbReference type="Proteomes" id="UP000076038"/>
    </source>
</evidence>